<dbReference type="EMBL" id="VOBR01000019">
    <property type="protein sequence ID" value="TWP48634.1"/>
    <property type="molecule type" value="Genomic_DNA"/>
</dbReference>
<organism evidence="2 3">
    <name type="scientific">Lentzea tibetensis</name>
    <dbReference type="NCBI Taxonomy" id="2591470"/>
    <lineage>
        <taxon>Bacteria</taxon>
        <taxon>Bacillati</taxon>
        <taxon>Actinomycetota</taxon>
        <taxon>Actinomycetes</taxon>
        <taxon>Pseudonocardiales</taxon>
        <taxon>Pseudonocardiaceae</taxon>
        <taxon>Lentzea</taxon>
    </lineage>
</organism>
<proteinExistence type="predicted"/>
<evidence type="ECO:0008006" key="4">
    <source>
        <dbReference type="Google" id="ProtNLM"/>
    </source>
</evidence>
<evidence type="ECO:0000313" key="2">
    <source>
        <dbReference type="EMBL" id="TWP48634.1"/>
    </source>
</evidence>
<name>A0A563ENM6_9PSEU</name>
<protein>
    <recommendedName>
        <fullName evidence="4">Lipoprotein</fullName>
    </recommendedName>
</protein>
<evidence type="ECO:0000256" key="1">
    <source>
        <dbReference type="SAM" id="SignalP"/>
    </source>
</evidence>
<feature type="signal peptide" evidence="1">
    <location>
        <begin position="1"/>
        <end position="24"/>
    </location>
</feature>
<dbReference type="Proteomes" id="UP000316639">
    <property type="component" value="Unassembled WGS sequence"/>
</dbReference>
<sequence length="170" mass="17617">MKFVKGSLLLAGAAVLLTACSVTAAPPAAKDVPVGVPTVSVGPVPTSSAPDPTDAKPNGARTVDVAIIKGIHKGARVTWVAGKIVKAEVNNVNVVPVDGAQEETAEISADATFFDPLECEKGQGLKLDAEGLGALECSSEEYQNLSGHYGTRIVINERGQVVKMADRYHP</sequence>
<gene>
    <name evidence="2" type="ORF">FKR81_27295</name>
</gene>
<feature type="chain" id="PRO_5021894952" description="Lipoprotein" evidence="1">
    <location>
        <begin position="25"/>
        <end position="170"/>
    </location>
</feature>
<comment type="caution">
    <text evidence="2">The sequence shown here is derived from an EMBL/GenBank/DDBJ whole genome shotgun (WGS) entry which is preliminary data.</text>
</comment>
<keyword evidence="1" id="KW-0732">Signal</keyword>
<evidence type="ECO:0000313" key="3">
    <source>
        <dbReference type="Proteomes" id="UP000316639"/>
    </source>
</evidence>
<keyword evidence="3" id="KW-1185">Reference proteome</keyword>
<dbReference type="RefSeq" id="WP_146355898.1">
    <property type="nucleotide sequence ID" value="NZ_VOBR01000019.1"/>
</dbReference>
<reference evidence="2 3" key="1">
    <citation type="submission" date="2019-07" db="EMBL/GenBank/DDBJ databases">
        <title>Lentzea xizangensis sp. nov., isolated from Qinghai-Tibetan Plateau Soils.</title>
        <authorList>
            <person name="Huang J."/>
        </authorList>
    </citation>
    <scope>NUCLEOTIDE SEQUENCE [LARGE SCALE GENOMIC DNA]</scope>
    <source>
        <strain evidence="2 3">FXJ1.1311</strain>
    </source>
</reference>
<dbReference type="AlphaFoldDB" id="A0A563ENM6"/>
<dbReference type="PROSITE" id="PS51257">
    <property type="entry name" value="PROKAR_LIPOPROTEIN"/>
    <property type="match status" value="1"/>
</dbReference>
<accession>A0A563ENM6</accession>